<feature type="chain" id="PRO_5009533632" description="Peptidase C39 domain-containing protein" evidence="2">
    <location>
        <begin position="32"/>
        <end position="585"/>
    </location>
</feature>
<dbReference type="PROSITE" id="PS50990">
    <property type="entry name" value="PEPTIDASE_C39"/>
    <property type="match status" value="1"/>
</dbReference>
<evidence type="ECO:0000313" key="5">
    <source>
        <dbReference type="Proteomes" id="UP000178735"/>
    </source>
</evidence>
<feature type="domain" description="Peptidase C39" evidence="3">
    <location>
        <begin position="260"/>
        <end position="392"/>
    </location>
</feature>
<dbReference type="Gene3D" id="3.90.70.10">
    <property type="entry name" value="Cysteine proteinases"/>
    <property type="match status" value="1"/>
</dbReference>
<proteinExistence type="predicted"/>
<dbReference type="STRING" id="1817813.A2008_02340"/>
<dbReference type="InterPro" id="IPR002931">
    <property type="entry name" value="Transglutaminase-like"/>
</dbReference>
<comment type="caution">
    <text evidence="4">The sequence shown here is derived from an EMBL/GenBank/DDBJ whole genome shotgun (WGS) entry which is preliminary data.</text>
</comment>
<dbReference type="Pfam" id="PF01841">
    <property type="entry name" value="Transglut_core"/>
    <property type="match status" value="1"/>
</dbReference>
<dbReference type="GO" id="GO:0006508">
    <property type="term" value="P:proteolysis"/>
    <property type="evidence" value="ECO:0007669"/>
    <property type="project" value="InterPro"/>
</dbReference>
<dbReference type="InterPro" id="IPR038765">
    <property type="entry name" value="Papain-like_cys_pep_sf"/>
</dbReference>
<keyword evidence="2" id="KW-0732">Signal</keyword>
<dbReference type="Pfam" id="PF03412">
    <property type="entry name" value="Peptidase_C39"/>
    <property type="match status" value="1"/>
</dbReference>
<dbReference type="PANTHER" id="PTHR33490">
    <property type="entry name" value="BLR5614 PROTEIN-RELATED"/>
    <property type="match status" value="1"/>
</dbReference>
<dbReference type="AlphaFoldDB" id="A0A1F7WYG3"/>
<evidence type="ECO:0000256" key="1">
    <source>
        <dbReference type="SAM" id="MobiDB-lite"/>
    </source>
</evidence>
<dbReference type="GO" id="GO:0016020">
    <property type="term" value="C:membrane"/>
    <property type="evidence" value="ECO:0007669"/>
    <property type="project" value="InterPro"/>
</dbReference>
<dbReference type="PROSITE" id="PS51257">
    <property type="entry name" value="PROKAR_LIPOPROTEIN"/>
    <property type="match status" value="1"/>
</dbReference>
<organism evidence="4 5">
    <name type="scientific">Candidatus Wallbacteria bacterium GWC2_49_35</name>
    <dbReference type="NCBI Taxonomy" id="1817813"/>
    <lineage>
        <taxon>Bacteria</taxon>
        <taxon>Candidatus Walliibacteriota</taxon>
    </lineage>
</organism>
<dbReference type="GO" id="GO:0008233">
    <property type="term" value="F:peptidase activity"/>
    <property type="evidence" value="ECO:0007669"/>
    <property type="project" value="InterPro"/>
</dbReference>
<dbReference type="Proteomes" id="UP000178735">
    <property type="component" value="Unassembled WGS sequence"/>
</dbReference>
<accession>A0A1F7WYG3</accession>
<feature type="region of interest" description="Disordered" evidence="1">
    <location>
        <begin position="397"/>
        <end position="447"/>
    </location>
</feature>
<dbReference type="SMART" id="SM00460">
    <property type="entry name" value="TGc"/>
    <property type="match status" value="1"/>
</dbReference>
<sequence length="585" mass="63403">MKELIFKRLFTGALIILTLAFFVSCASPAFAADLFKQDIGKSADTITKVEESSPGLLLVCDCMHSVARDRVFLNKLKAELEKKGKSALVCKYHSIANNHILAIKNCPKGYWVVYGACLCSGTWRDLDIGINRGYLKSAWKNNEIKGLVFVNLSSYMIKNLTFLKRAWDDNFSPASFKGIDNPYKYLIDAGFKVAESPMYNKYVIDERRIPYLADEIIKAVGGDAAARPESGDFKDSSLQENTEGIIDIAIRSQFSSENGDLGNVCGGPASLGMIMEFYGVKKSTPELAKLCQTRPVLGTGFNEMAGVAKSLGFDNSYVTTGRGIDWLESMTGGGKPVIVHVDTKGHWPQGHYMVATGVKDGKVFVADPWTGHTASYSIALFKSMWASRQSRAIVISKTPQEKVDAKAQPKTPASSNDGDKDDKKTSSSKGSTGNFPSPGDEYLKASSKAPSTNTKVVSIAKGLRASTAKQTAVNVFKWVRSNVRYSGYSNSLRGAIKTISGGSGNCCDQASVAISLLRAAGVPARYAHSTSCRFASGHVCGHVWAEAYIDGKWQSLDTTSSRNSVGSLNSFRALAAVRHYVNVPF</sequence>
<dbReference type="GO" id="GO:0005524">
    <property type="term" value="F:ATP binding"/>
    <property type="evidence" value="ECO:0007669"/>
    <property type="project" value="InterPro"/>
</dbReference>
<name>A0A1F7WYG3_9BACT</name>
<dbReference type="InterPro" id="IPR005074">
    <property type="entry name" value="Peptidase_C39"/>
</dbReference>
<dbReference type="EMBL" id="MGFH01000037">
    <property type="protein sequence ID" value="OGM07727.1"/>
    <property type="molecule type" value="Genomic_DNA"/>
</dbReference>
<gene>
    <name evidence="4" type="ORF">A2008_02340</name>
</gene>
<dbReference type="SUPFAM" id="SSF54001">
    <property type="entry name" value="Cysteine proteinases"/>
    <property type="match status" value="1"/>
</dbReference>
<evidence type="ECO:0000256" key="2">
    <source>
        <dbReference type="SAM" id="SignalP"/>
    </source>
</evidence>
<reference evidence="4 5" key="1">
    <citation type="journal article" date="2016" name="Nat. Commun.">
        <title>Thousands of microbial genomes shed light on interconnected biogeochemical processes in an aquifer system.</title>
        <authorList>
            <person name="Anantharaman K."/>
            <person name="Brown C.T."/>
            <person name="Hug L.A."/>
            <person name="Sharon I."/>
            <person name="Castelle C.J."/>
            <person name="Probst A.J."/>
            <person name="Thomas B.C."/>
            <person name="Singh A."/>
            <person name="Wilkins M.J."/>
            <person name="Karaoz U."/>
            <person name="Brodie E.L."/>
            <person name="Williams K.H."/>
            <person name="Hubbard S.S."/>
            <person name="Banfield J.F."/>
        </authorList>
    </citation>
    <scope>NUCLEOTIDE SEQUENCE [LARGE SCALE GENOMIC DNA]</scope>
</reference>
<dbReference type="Gene3D" id="3.10.620.30">
    <property type="match status" value="1"/>
</dbReference>
<protein>
    <recommendedName>
        <fullName evidence="3">Peptidase C39 domain-containing protein</fullName>
    </recommendedName>
</protein>
<evidence type="ECO:0000259" key="3">
    <source>
        <dbReference type="PROSITE" id="PS50990"/>
    </source>
</evidence>
<dbReference type="PANTHER" id="PTHR33490:SF3">
    <property type="entry name" value="CONSERVED INTEGRAL MEMBRANE PROTEIN"/>
    <property type="match status" value="1"/>
</dbReference>
<evidence type="ECO:0000313" key="4">
    <source>
        <dbReference type="EMBL" id="OGM07727.1"/>
    </source>
</evidence>
<feature type="signal peptide" evidence="2">
    <location>
        <begin position="1"/>
        <end position="31"/>
    </location>
</feature>